<organism evidence="4 5">
    <name type="scientific">Inhella proteolytica</name>
    <dbReference type="NCBI Taxonomy" id="2795029"/>
    <lineage>
        <taxon>Bacteria</taxon>
        <taxon>Pseudomonadati</taxon>
        <taxon>Pseudomonadota</taxon>
        <taxon>Betaproteobacteria</taxon>
        <taxon>Burkholderiales</taxon>
        <taxon>Sphaerotilaceae</taxon>
        <taxon>Inhella</taxon>
    </lineage>
</organism>
<reference evidence="4" key="1">
    <citation type="submission" date="2020-12" db="EMBL/GenBank/DDBJ databases">
        <title>The genome sequence of Inhella sp. 1Y17.</title>
        <authorList>
            <person name="Liu Y."/>
        </authorList>
    </citation>
    <scope>NUCLEOTIDE SEQUENCE</scope>
    <source>
        <strain evidence="4">1Y17</strain>
    </source>
</reference>
<keyword evidence="2" id="KW-0442">Lipid degradation</keyword>
<keyword evidence="1" id="KW-0378">Hydrolase</keyword>
<dbReference type="Gene3D" id="3.40.50.1820">
    <property type="entry name" value="alpha/beta hydrolase"/>
    <property type="match status" value="1"/>
</dbReference>
<keyword evidence="5" id="KW-1185">Reference proteome</keyword>
<dbReference type="GO" id="GO:0016042">
    <property type="term" value="P:lipid catabolic process"/>
    <property type="evidence" value="ECO:0007669"/>
    <property type="project" value="UniProtKB-KW"/>
</dbReference>
<accession>A0A931NF23</accession>
<comment type="caution">
    <text evidence="4">The sequence shown here is derived from an EMBL/GenBank/DDBJ whole genome shotgun (WGS) entry which is preliminary data.</text>
</comment>
<evidence type="ECO:0008006" key="6">
    <source>
        <dbReference type="Google" id="ProtNLM"/>
    </source>
</evidence>
<dbReference type="InterPro" id="IPR029058">
    <property type="entry name" value="AB_hydrolase_fold"/>
</dbReference>
<dbReference type="EMBL" id="JAEDAK010000011">
    <property type="protein sequence ID" value="MBH9578327.1"/>
    <property type="molecule type" value="Genomic_DNA"/>
</dbReference>
<dbReference type="Proteomes" id="UP000613266">
    <property type="component" value="Unassembled WGS sequence"/>
</dbReference>
<evidence type="ECO:0000256" key="3">
    <source>
        <dbReference type="ARBA" id="ARBA00023098"/>
    </source>
</evidence>
<dbReference type="RefSeq" id="WP_198112097.1">
    <property type="nucleotide sequence ID" value="NZ_JAEDAK010000011.1"/>
</dbReference>
<sequence>MPNRRTALALTLSPLLAAAQPPRERMPPLRRVFPDEDTLELRWTDPARGREIPLRLRLPPGSGPVPLVLFSHGLGGGLAAGSLWAQAWAAAGIATLHLQHGGSDTGVLRQGLKALKQAASPEQLRARVQDVKAVLDLLPEQQRHDERLQRLRLDALGMAGHSFGAHTTLALAGQRFRGRAMGADERLRAFAAFSPSPGTAGVAPAESFGGIRKPMLCLTGSLDGDPLGDGNNDARETRGDWRRAVYAALPAGDKAELWLDGADHMVFGGMDLQRLPTRLRERPAQAEAQTARHQALIAAVTTDWWRAQLLGDAAARERLARPPASLGAQDEWRRG</sequence>
<evidence type="ECO:0000256" key="1">
    <source>
        <dbReference type="ARBA" id="ARBA00022801"/>
    </source>
</evidence>
<evidence type="ECO:0000313" key="4">
    <source>
        <dbReference type="EMBL" id="MBH9578327.1"/>
    </source>
</evidence>
<name>A0A931NF23_9BURK</name>
<evidence type="ECO:0000313" key="5">
    <source>
        <dbReference type="Proteomes" id="UP000613266"/>
    </source>
</evidence>
<gene>
    <name evidence="4" type="ORF">I7X39_15660</name>
</gene>
<protein>
    <recommendedName>
        <fullName evidence="6">Dienelactone hydrolase</fullName>
    </recommendedName>
</protein>
<dbReference type="PANTHER" id="PTHR10272">
    <property type="entry name" value="PLATELET-ACTIVATING FACTOR ACETYLHYDROLASE"/>
    <property type="match status" value="1"/>
</dbReference>
<proteinExistence type="predicted"/>
<dbReference type="AlphaFoldDB" id="A0A931NF23"/>
<dbReference type="PANTHER" id="PTHR10272:SF0">
    <property type="entry name" value="PLATELET-ACTIVATING FACTOR ACETYLHYDROLASE"/>
    <property type="match status" value="1"/>
</dbReference>
<keyword evidence="3" id="KW-0443">Lipid metabolism</keyword>
<dbReference type="GO" id="GO:0003847">
    <property type="term" value="F:1-alkyl-2-acetylglycerophosphocholine esterase activity"/>
    <property type="evidence" value="ECO:0007669"/>
    <property type="project" value="TreeGrafter"/>
</dbReference>
<evidence type="ECO:0000256" key="2">
    <source>
        <dbReference type="ARBA" id="ARBA00022963"/>
    </source>
</evidence>
<dbReference type="SUPFAM" id="SSF53474">
    <property type="entry name" value="alpha/beta-Hydrolases"/>
    <property type="match status" value="1"/>
</dbReference>